<keyword evidence="5" id="KW-0547">Nucleotide-binding</keyword>
<keyword evidence="7" id="KW-0067">ATP-binding</keyword>
<dbReference type="EMBL" id="JAKGSG010000029">
    <property type="protein sequence ID" value="MCF4121383.1"/>
    <property type="molecule type" value="Genomic_DNA"/>
</dbReference>
<keyword evidence="8" id="KW-0902">Two-component regulatory system</keyword>
<feature type="transmembrane region" description="Helical" evidence="9">
    <location>
        <begin position="113"/>
        <end position="132"/>
    </location>
</feature>
<evidence type="ECO:0000256" key="1">
    <source>
        <dbReference type="ARBA" id="ARBA00000085"/>
    </source>
</evidence>
<dbReference type="EC" id="2.7.13.3" evidence="2"/>
<feature type="transmembrane region" description="Helical" evidence="9">
    <location>
        <begin position="73"/>
        <end position="106"/>
    </location>
</feature>
<gene>
    <name evidence="12" type="ORF">L1785_10360</name>
</gene>
<keyword evidence="4" id="KW-0808">Transferase</keyword>
<keyword evidence="9" id="KW-0812">Transmembrane</keyword>
<feature type="transmembrane region" description="Helical" evidence="9">
    <location>
        <begin position="51"/>
        <end position="67"/>
    </location>
</feature>
<evidence type="ECO:0000313" key="13">
    <source>
        <dbReference type="Proteomes" id="UP001165405"/>
    </source>
</evidence>
<dbReference type="PANTHER" id="PTHR24421">
    <property type="entry name" value="NITRATE/NITRITE SENSOR PROTEIN NARX-RELATED"/>
    <property type="match status" value="1"/>
</dbReference>
<evidence type="ECO:0000259" key="11">
    <source>
        <dbReference type="Pfam" id="PF07730"/>
    </source>
</evidence>
<evidence type="ECO:0000256" key="3">
    <source>
        <dbReference type="ARBA" id="ARBA00022553"/>
    </source>
</evidence>
<dbReference type="Pfam" id="PF02518">
    <property type="entry name" value="HATPase_c"/>
    <property type="match status" value="1"/>
</dbReference>
<dbReference type="CDD" id="cd16917">
    <property type="entry name" value="HATPase_UhpB-NarQ-NarX-like"/>
    <property type="match status" value="1"/>
</dbReference>
<sequence>MSTDPGAVARPPRAPWWASHVDVVERVFVAIIAVALAVQVVLVVTSAEGRWGGVLAIAVAAGAVLARNRRPHLALALYALAPLAAALLGWRPIGFWTVACFGALLLTLRGFPATLAGVTVGVASAGASALYGGTVAPTSDPEPAIAFGAALAWAAAGSAVHGHVRYWAELESRARDAIATRQAAVDRSIAEERVRIARDLHDSVGHKIAVVSMHLGAAEVHLPDAAGAARKDLEAARHSVQAVLRETQQILRILRVRPEDEADGAPMAEYARIGDLVATFRSAGLVVEASVADLGDRLAPDSSAAAYRIVQESLTNAQRHGAGAVSVDVRLSDDGGHVVVEVVNGRDPAAPRSTAGGGNGLVGMRERAAAAGGTLTVLPDGDRFRVTAVLPVAEEVNRWSE</sequence>
<dbReference type="SUPFAM" id="SSF55874">
    <property type="entry name" value="ATPase domain of HSP90 chaperone/DNA topoisomerase II/histidine kinase"/>
    <property type="match status" value="1"/>
</dbReference>
<keyword evidence="3" id="KW-0597">Phosphoprotein</keyword>
<keyword evidence="6 12" id="KW-0418">Kinase</keyword>
<dbReference type="GO" id="GO:0000155">
    <property type="term" value="F:phosphorelay sensor kinase activity"/>
    <property type="evidence" value="ECO:0007669"/>
    <property type="project" value="InterPro"/>
</dbReference>
<evidence type="ECO:0000259" key="10">
    <source>
        <dbReference type="Pfam" id="PF02518"/>
    </source>
</evidence>
<feature type="domain" description="Histidine kinase/HSP90-like ATPase" evidence="10">
    <location>
        <begin position="305"/>
        <end position="392"/>
    </location>
</feature>
<dbReference type="Gene3D" id="3.30.565.10">
    <property type="entry name" value="Histidine kinase-like ATPase, C-terminal domain"/>
    <property type="match status" value="1"/>
</dbReference>
<evidence type="ECO:0000256" key="7">
    <source>
        <dbReference type="ARBA" id="ARBA00022840"/>
    </source>
</evidence>
<dbReference type="Proteomes" id="UP001165405">
    <property type="component" value="Unassembled WGS sequence"/>
</dbReference>
<dbReference type="InterPro" id="IPR036890">
    <property type="entry name" value="HATPase_C_sf"/>
</dbReference>
<dbReference type="InterPro" id="IPR050482">
    <property type="entry name" value="Sensor_HK_TwoCompSys"/>
</dbReference>
<organism evidence="12 13">
    <name type="scientific">Antribacter soli</name>
    <dbReference type="NCBI Taxonomy" id="2910976"/>
    <lineage>
        <taxon>Bacteria</taxon>
        <taxon>Bacillati</taxon>
        <taxon>Actinomycetota</taxon>
        <taxon>Actinomycetes</taxon>
        <taxon>Micrococcales</taxon>
        <taxon>Promicromonosporaceae</taxon>
        <taxon>Antribacter</taxon>
    </lineage>
</organism>
<dbReference type="PANTHER" id="PTHR24421:SF10">
    <property type="entry name" value="NITRATE_NITRITE SENSOR PROTEIN NARQ"/>
    <property type="match status" value="1"/>
</dbReference>
<evidence type="ECO:0000256" key="9">
    <source>
        <dbReference type="SAM" id="Phobius"/>
    </source>
</evidence>
<dbReference type="InterPro" id="IPR011712">
    <property type="entry name" value="Sig_transdc_His_kin_sub3_dim/P"/>
</dbReference>
<dbReference type="GO" id="GO:0046983">
    <property type="term" value="F:protein dimerization activity"/>
    <property type="evidence" value="ECO:0007669"/>
    <property type="project" value="InterPro"/>
</dbReference>
<evidence type="ECO:0000256" key="5">
    <source>
        <dbReference type="ARBA" id="ARBA00022741"/>
    </source>
</evidence>
<feature type="transmembrane region" description="Helical" evidence="9">
    <location>
        <begin position="144"/>
        <end position="164"/>
    </location>
</feature>
<comment type="catalytic activity">
    <reaction evidence="1">
        <text>ATP + protein L-histidine = ADP + protein N-phospho-L-histidine.</text>
        <dbReference type="EC" id="2.7.13.3"/>
    </reaction>
</comment>
<feature type="transmembrane region" description="Helical" evidence="9">
    <location>
        <begin position="27"/>
        <end position="44"/>
    </location>
</feature>
<proteinExistence type="predicted"/>
<feature type="domain" description="Signal transduction histidine kinase subgroup 3 dimerisation and phosphoacceptor" evidence="11">
    <location>
        <begin position="192"/>
        <end position="255"/>
    </location>
</feature>
<keyword evidence="9" id="KW-0472">Membrane</keyword>
<accession>A0AA41QDE0</accession>
<reference evidence="12" key="1">
    <citation type="submission" date="2022-01" db="EMBL/GenBank/DDBJ databases">
        <title>Antribacter sp. nov., isolated from Guizhou of China.</title>
        <authorList>
            <person name="Chengliang C."/>
            <person name="Ya Z."/>
        </authorList>
    </citation>
    <scope>NUCLEOTIDE SEQUENCE</scope>
    <source>
        <strain evidence="12">KLBMP 9083</strain>
    </source>
</reference>
<dbReference type="InterPro" id="IPR003594">
    <property type="entry name" value="HATPase_dom"/>
</dbReference>
<keyword evidence="13" id="KW-1185">Reference proteome</keyword>
<protein>
    <recommendedName>
        <fullName evidence="2">histidine kinase</fullName>
        <ecNumber evidence="2">2.7.13.3</ecNumber>
    </recommendedName>
</protein>
<name>A0AA41QDE0_9MICO</name>
<dbReference type="GO" id="GO:0005524">
    <property type="term" value="F:ATP binding"/>
    <property type="evidence" value="ECO:0007669"/>
    <property type="project" value="UniProtKB-KW"/>
</dbReference>
<evidence type="ECO:0000256" key="6">
    <source>
        <dbReference type="ARBA" id="ARBA00022777"/>
    </source>
</evidence>
<evidence type="ECO:0000256" key="2">
    <source>
        <dbReference type="ARBA" id="ARBA00012438"/>
    </source>
</evidence>
<dbReference type="Pfam" id="PF07730">
    <property type="entry name" value="HisKA_3"/>
    <property type="match status" value="1"/>
</dbReference>
<keyword evidence="9" id="KW-1133">Transmembrane helix</keyword>
<dbReference type="RefSeq" id="WP_236089180.1">
    <property type="nucleotide sequence ID" value="NZ_JAKGSG010000029.1"/>
</dbReference>
<dbReference type="Gene3D" id="1.20.5.1930">
    <property type="match status" value="1"/>
</dbReference>
<evidence type="ECO:0000256" key="4">
    <source>
        <dbReference type="ARBA" id="ARBA00022679"/>
    </source>
</evidence>
<dbReference type="GO" id="GO:0016020">
    <property type="term" value="C:membrane"/>
    <property type="evidence" value="ECO:0007669"/>
    <property type="project" value="InterPro"/>
</dbReference>
<evidence type="ECO:0000256" key="8">
    <source>
        <dbReference type="ARBA" id="ARBA00023012"/>
    </source>
</evidence>
<dbReference type="AlphaFoldDB" id="A0AA41QDE0"/>
<comment type="caution">
    <text evidence="12">The sequence shown here is derived from an EMBL/GenBank/DDBJ whole genome shotgun (WGS) entry which is preliminary data.</text>
</comment>
<evidence type="ECO:0000313" key="12">
    <source>
        <dbReference type="EMBL" id="MCF4121383.1"/>
    </source>
</evidence>